<evidence type="ECO:0000256" key="6">
    <source>
        <dbReference type="ARBA" id="ARBA00022927"/>
    </source>
</evidence>
<dbReference type="AlphaFoldDB" id="H2XQ72"/>
<evidence type="ECO:0000256" key="9">
    <source>
        <dbReference type="ARBA" id="ARBA00023212"/>
    </source>
</evidence>
<evidence type="ECO:0000256" key="4">
    <source>
        <dbReference type="ARBA" id="ARBA00022448"/>
    </source>
</evidence>
<dbReference type="GO" id="GO:0060271">
    <property type="term" value="P:cilium assembly"/>
    <property type="evidence" value="ECO:0000318"/>
    <property type="project" value="GO_Central"/>
</dbReference>
<keyword evidence="5" id="KW-0963">Cytoplasm</keyword>
<accession>H2XQ72</accession>
<dbReference type="FunCoup" id="H2XQ72">
    <property type="interactions" value="5"/>
</dbReference>
<dbReference type="STRING" id="7719.ENSCINP00000031806"/>
<dbReference type="PANTHER" id="PTHR21502:SF4">
    <property type="entry name" value="RILP-LIKE PROTEIN HOMOLOG"/>
    <property type="match status" value="1"/>
</dbReference>
<keyword evidence="8" id="KW-0969">Cilium</keyword>
<dbReference type="GeneTree" id="ENSGT00940000169426"/>
<accession>A0A1W2W8P5</accession>
<evidence type="ECO:0000256" key="3">
    <source>
        <dbReference type="ARBA" id="ARBA00004514"/>
    </source>
</evidence>
<keyword evidence="10" id="KW-0966">Cell projection</keyword>
<evidence type="ECO:0000256" key="5">
    <source>
        <dbReference type="ARBA" id="ARBA00022490"/>
    </source>
</evidence>
<dbReference type="OrthoDB" id="10069524at2759"/>
<organism evidence="16 17">
    <name type="scientific">Ciona intestinalis</name>
    <name type="common">Transparent sea squirt</name>
    <name type="synonym">Ascidia intestinalis</name>
    <dbReference type="NCBI Taxonomy" id="7719"/>
    <lineage>
        <taxon>Eukaryota</taxon>
        <taxon>Metazoa</taxon>
        <taxon>Chordata</taxon>
        <taxon>Tunicata</taxon>
        <taxon>Ascidiacea</taxon>
        <taxon>Phlebobranchia</taxon>
        <taxon>Cionidae</taxon>
        <taxon>Ciona</taxon>
    </lineage>
</organism>
<dbReference type="HOGENOM" id="CLU_044133_2_0_1"/>
<evidence type="ECO:0000313" key="16">
    <source>
        <dbReference type="Ensembl" id="ENSCINP00000031806.1"/>
    </source>
</evidence>
<reference evidence="16" key="4">
    <citation type="submission" date="2025-09" db="UniProtKB">
        <authorList>
            <consortium name="Ensembl"/>
        </authorList>
    </citation>
    <scope>IDENTIFICATION</scope>
</reference>
<dbReference type="PROSITE" id="PS51777">
    <property type="entry name" value="RH2"/>
    <property type="match status" value="1"/>
</dbReference>
<evidence type="ECO:0000259" key="14">
    <source>
        <dbReference type="PROSITE" id="PS51776"/>
    </source>
</evidence>
<dbReference type="GO" id="GO:0051959">
    <property type="term" value="F:dynein light intermediate chain binding"/>
    <property type="evidence" value="ECO:0000318"/>
    <property type="project" value="GO_Central"/>
</dbReference>
<evidence type="ECO:0000256" key="7">
    <source>
        <dbReference type="ARBA" id="ARBA00023054"/>
    </source>
</evidence>
<evidence type="ECO:0000256" key="8">
    <source>
        <dbReference type="ARBA" id="ARBA00023069"/>
    </source>
</evidence>
<evidence type="ECO:0000256" key="2">
    <source>
        <dbReference type="ARBA" id="ARBA00004300"/>
    </source>
</evidence>
<feature type="domain" description="RH2" evidence="15">
    <location>
        <begin position="299"/>
        <end position="367"/>
    </location>
</feature>
<dbReference type="OMA" id="SFGQWAD"/>
<evidence type="ECO:0000256" key="12">
    <source>
        <dbReference type="SAM" id="Coils"/>
    </source>
</evidence>
<dbReference type="PANTHER" id="PTHR21502">
    <property type="entry name" value="ZINC FINGER PROTEIN DZIP1"/>
    <property type="match status" value="1"/>
</dbReference>
<dbReference type="InterPro" id="IPR034744">
    <property type="entry name" value="RH2"/>
</dbReference>
<keyword evidence="9" id="KW-0206">Cytoskeleton</keyword>
<dbReference type="GO" id="GO:0046983">
    <property type="term" value="F:protein dimerization activity"/>
    <property type="evidence" value="ECO:0007669"/>
    <property type="project" value="InterPro"/>
</dbReference>
<feature type="compositionally biased region" description="Basic and acidic residues" evidence="13">
    <location>
        <begin position="381"/>
        <end position="397"/>
    </location>
</feature>
<dbReference type="FunFam" id="1.20.58.1770:FF:000003">
    <property type="entry name" value="RILP-like protein 2 isoform X1"/>
    <property type="match status" value="1"/>
</dbReference>
<feature type="region of interest" description="Disordered" evidence="13">
    <location>
        <begin position="256"/>
        <end position="279"/>
    </location>
</feature>
<evidence type="ECO:0000256" key="10">
    <source>
        <dbReference type="ARBA" id="ARBA00023273"/>
    </source>
</evidence>
<dbReference type="EMBL" id="EAAA01002005">
    <property type="status" value="NOT_ANNOTATED_CDS"/>
    <property type="molecule type" value="Genomic_DNA"/>
</dbReference>
<sequence>MSKEEAQTESSDDDSSTFSEEFVNEQNPQVFEKAAELLNVVDVYNIASSVGQEFERLTDAFGGAVFVGVMPKIIRILELLETFAAQNVGGGDKMTELAATVQKLQLDSRLKDQKQQEEIEIVEAAWKDETRGLMETVATLEEDNRKLTLLLTEKMEEENANMLNFIPSEQQGSSVSKLQEQIQKQRDEIRARNRIIEEKNAESEALQLQVNRMGKLNVEVRRKITILEQQGKNLIQQKSELESRLQGQPALVTDMKISSSPHPKPVKTEAASCSTQDDKWPGDPLLANKLVIDLSDPNRPRYTLQELQEVLNDRNKLKARCFLLEEELRYFKGDDSWEELGDAELQQSKQQSEKNNNLPQQSGIRRFFSYITGGGGEGLWKRNEVTKETSPKRHQVVEEDNTNLLDTDDLDQLIPDLTVPPAQDMTELGASSC</sequence>
<dbReference type="InterPro" id="IPR051241">
    <property type="entry name" value="DZIP_RILPL"/>
</dbReference>
<protein>
    <recommendedName>
        <fullName evidence="11">RILP-like protein 2</fullName>
    </recommendedName>
</protein>
<proteinExistence type="predicted"/>
<keyword evidence="6" id="KW-0653">Protein transport</keyword>
<reference evidence="17" key="1">
    <citation type="journal article" date="2002" name="Science">
        <title>The draft genome of Ciona intestinalis: insights into chordate and vertebrate origins.</title>
        <authorList>
            <person name="Dehal P."/>
            <person name="Satou Y."/>
            <person name="Campbell R.K."/>
            <person name="Chapman J."/>
            <person name="Degnan B."/>
            <person name="De Tomaso A."/>
            <person name="Davidson B."/>
            <person name="Di Gregorio A."/>
            <person name="Gelpke M."/>
            <person name="Goodstein D.M."/>
            <person name="Harafuji N."/>
            <person name="Hastings K.E."/>
            <person name="Ho I."/>
            <person name="Hotta K."/>
            <person name="Huang W."/>
            <person name="Kawashima T."/>
            <person name="Lemaire P."/>
            <person name="Martinez D."/>
            <person name="Meinertzhagen I.A."/>
            <person name="Necula S."/>
            <person name="Nonaka M."/>
            <person name="Putnam N."/>
            <person name="Rash S."/>
            <person name="Saiga H."/>
            <person name="Satake M."/>
            <person name="Terry A."/>
            <person name="Yamada L."/>
            <person name="Wang H.G."/>
            <person name="Awazu S."/>
            <person name="Azumi K."/>
            <person name="Boore J."/>
            <person name="Branno M."/>
            <person name="Chin-Bow S."/>
            <person name="DeSantis R."/>
            <person name="Doyle S."/>
            <person name="Francino P."/>
            <person name="Keys D.N."/>
            <person name="Haga S."/>
            <person name="Hayashi H."/>
            <person name="Hino K."/>
            <person name="Imai K.S."/>
            <person name="Inaba K."/>
            <person name="Kano S."/>
            <person name="Kobayashi K."/>
            <person name="Kobayashi M."/>
            <person name="Lee B.I."/>
            <person name="Makabe K.W."/>
            <person name="Manohar C."/>
            <person name="Matassi G."/>
            <person name="Medina M."/>
            <person name="Mochizuki Y."/>
            <person name="Mount S."/>
            <person name="Morishita T."/>
            <person name="Miura S."/>
            <person name="Nakayama A."/>
            <person name="Nishizaka S."/>
            <person name="Nomoto H."/>
            <person name="Ohta F."/>
            <person name="Oishi K."/>
            <person name="Rigoutsos I."/>
            <person name="Sano M."/>
            <person name="Sasaki A."/>
            <person name="Sasakura Y."/>
            <person name="Shoguchi E."/>
            <person name="Shin-i T."/>
            <person name="Spagnuolo A."/>
            <person name="Stainier D."/>
            <person name="Suzuki M.M."/>
            <person name="Tassy O."/>
            <person name="Takatori N."/>
            <person name="Tokuoka M."/>
            <person name="Yagi K."/>
            <person name="Yoshizaki F."/>
            <person name="Wada S."/>
            <person name="Zhang C."/>
            <person name="Hyatt P.D."/>
            <person name="Larimer F."/>
            <person name="Detter C."/>
            <person name="Doggett N."/>
            <person name="Glavina T."/>
            <person name="Hawkins T."/>
            <person name="Richardson P."/>
            <person name="Lucas S."/>
            <person name="Kohara Y."/>
            <person name="Levine M."/>
            <person name="Satoh N."/>
            <person name="Rokhsar D.S."/>
        </authorList>
    </citation>
    <scope>NUCLEOTIDE SEQUENCE [LARGE SCALE GENOMIC DNA]</scope>
</reference>
<feature type="domain" description="RH1" evidence="14">
    <location>
        <begin position="26"/>
        <end position="114"/>
    </location>
</feature>
<dbReference type="Proteomes" id="UP000008144">
    <property type="component" value="Chromosome 4"/>
</dbReference>
<comment type="subcellular location">
    <subcellularLocation>
        <location evidence="1">Cell projection</location>
        <location evidence="1">Cilium</location>
    </subcellularLocation>
    <subcellularLocation>
        <location evidence="2">Cytoplasm</location>
        <location evidence="2">Cytoskeleton</location>
        <location evidence="2">Microtubule organizing center</location>
        <location evidence="2">Centrosome</location>
    </subcellularLocation>
    <subcellularLocation>
        <location evidence="3">Cytoplasm</location>
        <location evidence="3">Cytosol</location>
    </subcellularLocation>
</comment>
<feature type="coiled-coil region" evidence="12">
    <location>
        <begin position="137"/>
        <end position="244"/>
    </location>
</feature>
<keyword evidence="7 12" id="KW-0175">Coiled coil</keyword>
<feature type="region of interest" description="Disordered" evidence="13">
    <location>
        <begin position="1"/>
        <end position="23"/>
    </location>
</feature>
<dbReference type="PROSITE" id="PS51776">
    <property type="entry name" value="RH1"/>
    <property type="match status" value="1"/>
</dbReference>
<evidence type="ECO:0000256" key="13">
    <source>
        <dbReference type="SAM" id="MobiDB-lite"/>
    </source>
</evidence>
<feature type="region of interest" description="Disordered" evidence="13">
    <location>
        <begin position="381"/>
        <end position="400"/>
    </location>
</feature>
<evidence type="ECO:0000256" key="1">
    <source>
        <dbReference type="ARBA" id="ARBA00004138"/>
    </source>
</evidence>
<dbReference type="InParanoid" id="H2XQ72"/>
<reference evidence="16" key="3">
    <citation type="submission" date="2025-08" db="UniProtKB">
        <authorList>
            <consortium name="Ensembl"/>
        </authorList>
    </citation>
    <scope>IDENTIFICATION</scope>
</reference>
<gene>
    <name evidence="16" type="primary">LOC100178577</name>
</gene>
<dbReference type="GO" id="GO:0005813">
    <property type="term" value="C:centrosome"/>
    <property type="evidence" value="ECO:0007669"/>
    <property type="project" value="UniProtKB-SubCell"/>
</dbReference>
<dbReference type="GeneID" id="100178577"/>
<dbReference type="GO" id="GO:0031267">
    <property type="term" value="F:small GTPase binding"/>
    <property type="evidence" value="ECO:0000318"/>
    <property type="project" value="GO_Central"/>
</dbReference>
<dbReference type="Ensembl" id="ENSCINT00000030567.1">
    <property type="protein sequence ID" value="ENSCINP00000031806.1"/>
    <property type="gene ID" value="ENSCING00000018876.1"/>
</dbReference>
<keyword evidence="4" id="KW-0813">Transport</keyword>
<dbReference type="Pfam" id="PF09744">
    <property type="entry name" value="RH1"/>
    <property type="match status" value="1"/>
</dbReference>
<dbReference type="InterPro" id="IPR021563">
    <property type="entry name" value="RILP_dimer"/>
</dbReference>
<keyword evidence="17" id="KW-1185">Reference proteome</keyword>
<dbReference type="RefSeq" id="XP_002123286.1">
    <property type="nucleotide sequence ID" value="XM_002123250.5"/>
</dbReference>
<dbReference type="SUPFAM" id="SSF161256">
    <property type="entry name" value="RILP dimerisation region"/>
    <property type="match status" value="1"/>
</dbReference>
<evidence type="ECO:0000313" key="17">
    <source>
        <dbReference type="Proteomes" id="UP000008144"/>
    </source>
</evidence>
<dbReference type="InterPro" id="IPR034743">
    <property type="entry name" value="RH1"/>
</dbReference>
<reference evidence="16" key="2">
    <citation type="journal article" date="2008" name="Genome Biol.">
        <title>Improved genome assembly and evidence-based global gene model set for the chordate Ciona intestinalis: new insight into intron and operon populations.</title>
        <authorList>
            <person name="Satou Y."/>
            <person name="Mineta K."/>
            <person name="Ogasawara M."/>
            <person name="Sasakura Y."/>
            <person name="Shoguchi E."/>
            <person name="Ueno K."/>
            <person name="Yamada L."/>
            <person name="Matsumoto J."/>
            <person name="Wasserscheid J."/>
            <person name="Dewar K."/>
            <person name="Wiley G.B."/>
            <person name="Macmil S.L."/>
            <person name="Roe B.A."/>
            <person name="Zeller R.W."/>
            <person name="Hastings K.E."/>
            <person name="Lemaire P."/>
            <person name="Lindquist E."/>
            <person name="Endo T."/>
            <person name="Hotta K."/>
            <person name="Inaba K."/>
        </authorList>
    </citation>
    <scope>NUCLEOTIDE SEQUENCE [LARGE SCALE GENOMIC DNA]</scope>
    <source>
        <strain evidence="16">wild type</strain>
    </source>
</reference>
<dbReference type="GO" id="GO:0036064">
    <property type="term" value="C:ciliary basal body"/>
    <property type="evidence" value="ECO:0000318"/>
    <property type="project" value="GO_Central"/>
</dbReference>
<dbReference type="Gene3D" id="1.20.58.1770">
    <property type="match status" value="1"/>
</dbReference>
<evidence type="ECO:0000256" key="11">
    <source>
        <dbReference type="ARBA" id="ARBA00040819"/>
    </source>
</evidence>
<evidence type="ECO:0000259" key="15">
    <source>
        <dbReference type="PROSITE" id="PS51777"/>
    </source>
</evidence>
<dbReference type="KEGG" id="cin:100178577"/>
<dbReference type="CDD" id="cd14445">
    <property type="entry name" value="RILP-like"/>
    <property type="match status" value="1"/>
</dbReference>
<dbReference type="Gene3D" id="6.10.230.10">
    <property type="match status" value="1"/>
</dbReference>
<name>H2XQ72_CIOIN</name>
<dbReference type="GO" id="GO:0005737">
    <property type="term" value="C:cytoplasm"/>
    <property type="evidence" value="ECO:0000318"/>
    <property type="project" value="GO_Central"/>
</dbReference>
<dbReference type="GO" id="GO:0015031">
    <property type="term" value="P:protein transport"/>
    <property type="evidence" value="ECO:0007669"/>
    <property type="project" value="UniProtKB-KW"/>
</dbReference>
<dbReference type="Pfam" id="PF11461">
    <property type="entry name" value="RILP"/>
    <property type="match status" value="1"/>
</dbReference>
<dbReference type="GO" id="GO:0005829">
    <property type="term" value="C:cytosol"/>
    <property type="evidence" value="ECO:0007669"/>
    <property type="project" value="UniProtKB-SubCell"/>
</dbReference>